<dbReference type="InterPro" id="IPR009057">
    <property type="entry name" value="Homeodomain-like_sf"/>
</dbReference>
<dbReference type="GO" id="GO:0043565">
    <property type="term" value="F:sequence-specific DNA binding"/>
    <property type="evidence" value="ECO:0007669"/>
    <property type="project" value="InterPro"/>
</dbReference>
<organism evidence="4 5">
    <name type="scientific">Rhizomicrobium palustre</name>
    <dbReference type="NCBI Taxonomy" id="189966"/>
    <lineage>
        <taxon>Bacteria</taxon>
        <taxon>Pseudomonadati</taxon>
        <taxon>Pseudomonadota</taxon>
        <taxon>Alphaproteobacteria</taxon>
        <taxon>Micropepsales</taxon>
        <taxon>Micropepsaceae</taxon>
        <taxon>Rhizomicrobium</taxon>
    </lineage>
</organism>
<evidence type="ECO:0000259" key="3">
    <source>
        <dbReference type="PROSITE" id="PS01124"/>
    </source>
</evidence>
<evidence type="ECO:0000256" key="1">
    <source>
        <dbReference type="ARBA" id="ARBA00023015"/>
    </source>
</evidence>
<keyword evidence="1" id="KW-0805">Transcription regulation</keyword>
<name>A0A846MVD9_9PROT</name>
<proteinExistence type="predicted"/>
<comment type="caution">
    <text evidence="4">The sequence shown here is derived from an EMBL/GenBank/DDBJ whole genome shotgun (WGS) entry which is preliminary data.</text>
</comment>
<reference evidence="4 5" key="1">
    <citation type="submission" date="2020-03" db="EMBL/GenBank/DDBJ databases">
        <title>Genomic Encyclopedia of Type Strains, Phase IV (KMG-IV): sequencing the most valuable type-strain genomes for metagenomic binning, comparative biology and taxonomic classification.</title>
        <authorList>
            <person name="Goeker M."/>
        </authorList>
    </citation>
    <scope>NUCLEOTIDE SEQUENCE [LARGE SCALE GENOMIC DNA]</scope>
    <source>
        <strain evidence="4 5">DSM 19867</strain>
    </source>
</reference>
<gene>
    <name evidence="4" type="ORF">FHS83_000651</name>
</gene>
<feature type="domain" description="HTH araC/xylS-type" evidence="3">
    <location>
        <begin position="149"/>
        <end position="246"/>
    </location>
</feature>
<evidence type="ECO:0000256" key="2">
    <source>
        <dbReference type="ARBA" id="ARBA00023163"/>
    </source>
</evidence>
<dbReference type="Pfam" id="PF06719">
    <property type="entry name" value="AraC_N"/>
    <property type="match status" value="1"/>
</dbReference>
<dbReference type="Proteomes" id="UP000570514">
    <property type="component" value="Unassembled WGS sequence"/>
</dbReference>
<dbReference type="Gene3D" id="1.10.10.60">
    <property type="entry name" value="Homeodomain-like"/>
    <property type="match status" value="2"/>
</dbReference>
<dbReference type="InterPro" id="IPR009594">
    <property type="entry name" value="Tscrpt_reg_HTH_AraC_N"/>
</dbReference>
<keyword evidence="4" id="KW-0238">DNA-binding</keyword>
<evidence type="ECO:0000313" key="5">
    <source>
        <dbReference type="Proteomes" id="UP000570514"/>
    </source>
</evidence>
<protein>
    <submittedName>
        <fullName evidence="4">AraC-like DNA-binding protein</fullName>
    </submittedName>
</protein>
<evidence type="ECO:0000313" key="4">
    <source>
        <dbReference type="EMBL" id="NIK87333.1"/>
    </source>
</evidence>
<dbReference type="GO" id="GO:0003700">
    <property type="term" value="F:DNA-binding transcription factor activity"/>
    <property type="evidence" value="ECO:0007669"/>
    <property type="project" value="InterPro"/>
</dbReference>
<dbReference type="AlphaFoldDB" id="A0A846MVD9"/>
<dbReference type="PANTHER" id="PTHR43436">
    <property type="entry name" value="ARAC-FAMILY TRANSCRIPTIONAL REGULATOR"/>
    <property type="match status" value="1"/>
</dbReference>
<dbReference type="PANTHER" id="PTHR43436:SF1">
    <property type="entry name" value="TRANSCRIPTIONAL REGULATORY PROTEIN"/>
    <property type="match status" value="1"/>
</dbReference>
<keyword evidence="2" id="KW-0804">Transcription</keyword>
<keyword evidence="5" id="KW-1185">Reference proteome</keyword>
<dbReference type="EMBL" id="JAASRM010000001">
    <property type="protein sequence ID" value="NIK87333.1"/>
    <property type="molecule type" value="Genomic_DNA"/>
</dbReference>
<dbReference type="Pfam" id="PF12833">
    <property type="entry name" value="HTH_18"/>
    <property type="match status" value="1"/>
</dbReference>
<dbReference type="SMART" id="SM00342">
    <property type="entry name" value="HTH_ARAC"/>
    <property type="match status" value="1"/>
</dbReference>
<dbReference type="PROSITE" id="PS01124">
    <property type="entry name" value="HTH_ARAC_FAMILY_2"/>
    <property type="match status" value="1"/>
</dbReference>
<dbReference type="InterPro" id="IPR018060">
    <property type="entry name" value="HTH_AraC"/>
</dbReference>
<sequence length="256" mass="28084">MSGVFRPMMCMVLQGAKEASIGGKTVHYDEACYLVATMELAGRGRVIRASLERPYLCVALSIDLEGLASLLPAVPVKEEGQQPAFAVNPVTDDLIAAWGRLLGLLDTPEDIPVLAPLIEREILYRLLQGPQGAVLRQAAFAGSHHAQVRRAMLWLKEHYAEPMRIDDLAEMAGMSPASFHRHFKAAAAMSPLQYQKALRLQEARRLLASNADAARTAFAVGYESPSQFSREYARAFGLPPARDAQRLKGVRMEDAV</sequence>
<accession>A0A846MVD9</accession>
<dbReference type="SUPFAM" id="SSF46689">
    <property type="entry name" value="Homeodomain-like"/>
    <property type="match status" value="2"/>
</dbReference>